<evidence type="ECO:0000313" key="3">
    <source>
        <dbReference type="EMBL" id="CAL4140946.1"/>
    </source>
</evidence>
<feature type="domain" description="Chitin-binding type-4" evidence="2">
    <location>
        <begin position="27"/>
        <end position="216"/>
    </location>
</feature>
<dbReference type="Pfam" id="PF03067">
    <property type="entry name" value="LPMO_10"/>
    <property type="match status" value="1"/>
</dbReference>
<evidence type="ECO:0000256" key="1">
    <source>
        <dbReference type="SAM" id="SignalP"/>
    </source>
</evidence>
<sequence>NFLAFFKIHNSMKLLLLASLVALAHGHGYMSDPVMRSSEWHDGFDNPINWTEDELNCGGFGEQWDLNGGKCGECGDQYDKPRPRMNEAGGKYGNGIIVKEYTKGQVIDVGIEITTNHNGWWEFRLCPVNDPTVLVTQDCLDQHLLELADGSGTRYQIQEQVEGGFIVPVKLPDDITCTQCVLQWWWNCGNNWGDCGDGTEGIGCGPQETWANCADIAIA</sequence>
<dbReference type="EMBL" id="CAXKWB010032325">
    <property type="protein sequence ID" value="CAL4140946.1"/>
    <property type="molecule type" value="Genomic_DNA"/>
</dbReference>
<keyword evidence="1" id="KW-0732">Signal</keyword>
<evidence type="ECO:0000313" key="4">
    <source>
        <dbReference type="Proteomes" id="UP001497623"/>
    </source>
</evidence>
<name>A0AAV2RUQ0_MEGNR</name>
<reference evidence="3 4" key="1">
    <citation type="submission" date="2024-05" db="EMBL/GenBank/DDBJ databases">
        <authorList>
            <person name="Wallberg A."/>
        </authorList>
    </citation>
    <scope>NUCLEOTIDE SEQUENCE [LARGE SCALE GENOMIC DNA]</scope>
</reference>
<protein>
    <recommendedName>
        <fullName evidence="2">Chitin-binding type-4 domain-containing protein</fullName>
    </recommendedName>
</protein>
<dbReference type="PANTHER" id="PTHR21113:SF4">
    <property type="entry name" value="CHITIN-BINDING TYPE-4 DOMAIN-CONTAINING PROTEIN"/>
    <property type="match status" value="1"/>
</dbReference>
<organism evidence="3 4">
    <name type="scientific">Meganyctiphanes norvegica</name>
    <name type="common">Northern krill</name>
    <name type="synonym">Thysanopoda norvegica</name>
    <dbReference type="NCBI Taxonomy" id="48144"/>
    <lineage>
        <taxon>Eukaryota</taxon>
        <taxon>Metazoa</taxon>
        <taxon>Ecdysozoa</taxon>
        <taxon>Arthropoda</taxon>
        <taxon>Crustacea</taxon>
        <taxon>Multicrustacea</taxon>
        <taxon>Malacostraca</taxon>
        <taxon>Eumalacostraca</taxon>
        <taxon>Eucarida</taxon>
        <taxon>Euphausiacea</taxon>
        <taxon>Euphausiidae</taxon>
        <taxon>Meganyctiphanes</taxon>
    </lineage>
</organism>
<dbReference type="AlphaFoldDB" id="A0AAV2RUQ0"/>
<feature type="non-terminal residue" evidence="3">
    <location>
        <position position="1"/>
    </location>
</feature>
<accession>A0AAV2RUQ0</accession>
<dbReference type="Proteomes" id="UP001497623">
    <property type="component" value="Unassembled WGS sequence"/>
</dbReference>
<feature type="signal peptide" evidence="1">
    <location>
        <begin position="1"/>
        <end position="26"/>
    </location>
</feature>
<dbReference type="PANTHER" id="PTHR21113">
    <property type="entry name" value="AGAP001705-PA"/>
    <property type="match status" value="1"/>
</dbReference>
<proteinExistence type="predicted"/>
<dbReference type="InterPro" id="IPR004302">
    <property type="entry name" value="Cellulose/chitin-bd_N"/>
</dbReference>
<comment type="caution">
    <text evidence="3">The sequence shown here is derived from an EMBL/GenBank/DDBJ whole genome shotgun (WGS) entry which is preliminary data.</text>
</comment>
<evidence type="ECO:0000259" key="2">
    <source>
        <dbReference type="Pfam" id="PF03067"/>
    </source>
</evidence>
<gene>
    <name evidence="3" type="ORF">MNOR_LOCUS28771</name>
</gene>
<feature type="chain" id="PRO_5043685377" description="Chitin-binding type-4 domain-containing protein" evidence="1">
    <location>
        <begin position="27"/>
        <end position="219"/>
    </location>
</feature>
<keyword evidence="4" id="KW-1185">Reference proteome</keyword>